<name>A0A845RGR5_9FIRM</name>
<dbReference type="Pfam" id="PF01266">
    <property type="entry name" value="DAO"/>
    <property type="match status" value="1"/>
</dbReference>
<gene>
    <name evidence="2" type="ORF">D3Z39_03405</name>
</gene>
<dbReference type="EMBL" id="QXWZ01000004">
    <property type="protein sequence ID" value="NBI77931.1"/>
    <property type="molecule type" value="Genomic_DNA"/>
</dbReference>
<dbReference type="Gene3D" id="3.30.9.10">
    <property type="entry name" value="D-Amino Acid Oxidase, subunit A, domain 2"/>
    <property type="match status" value="1"/>
</dbReference>
<evidence type="ECO:0000313" key="3">
    <source>
        <dbReference type="Proteomes" id="UP000446348"/>
    </source>
</evidence>
<comment type="caution">
    <text evidence="2">The sequence shown here is derived from an EMBL/GenBank/DDBJ whole genome shotgun (WGS) entry which is preliminary data.</text>
</comment>
<evidence type="ECO:0000313" key="2">
    <source>
        <dbReference type="EMBL" id="NBI77931.1"/>
    </source>
</evidence>
<feature type="domain" description="FAD dependent oxidoreductase" evidence="1">
    <location>
        <begin position="17"/>
        <end position="222"/>
    </location>
</feature>
<organism evidence="2 3">
    <name type="scientific">Anaerotruncus colihominis</name>
    <dbReference type="NCBI Taxonomy" id="169435"/>
    <lineage>
        <taxon>Bacteria</taxon>
        <taxon>Bacillati</taxon>
        <taxon>Bacillota</taxon>
        <taxon>Clostridia</taxon>
        <taxon>Eubacteriales</taxon>
        <taxon>Oscillospiraceae</taxon>
        <taxon>Anaerotruncus</taxon>
    </lineage>
</organism>
<proteinExistence type="predicted"/>
<dbReference type="Gene3D" id="3.50.50.60">
    <property type="entry name" value="FAD/NAD(P)-binding domain"/>
    <property type="match status" value="1"/>
</dbReference>
<dbReference type="InterPro" id="IPR006076">
    <property type="entry name" value="FAD-dep_OxRdtase"/>
</dbReference>
<evidence type="ECO:0000259" key="1">
    <source>
        <dbReference type="Pfam" id="PF01266"/>
    </source>
</evidence>
<accession>A0A845RGR5</accession>
<dbReference type="InterPro" id="IPR036188">
    <property type="entry name" value="FAD/NAD-bd_sf"/>
</dbReference>
<dbReference type="Proteomes" id="UP000446348">
    <property type="component" value="Unassembled WGS sequence"/>
</dbReference>
<protein>
    <submittedName>
        <fullName evidence="2">FAD-binding oxidoreductase</fullName>
    </submittedName>
</protein>
<dbReference type="SUPFAM" id="SSF51905">
    <property type="entry name" value="FAD/NAD(P)-binding domain"/>
    <property type="match status" value="1"/>
</dbReference>
<sequence length="386" mass="44568">MITGNRERRRLMRYDKIIIGAGLYGLFAAERCGRRGEKVLVLECDAEPFMRATYINQARVHMGYHYPRSLSTAIKSAGYFERFMQDYSFCVKQDFDQIYAISRDFSWTNAEQFKQFCSAANIRCDWLDPDVYFNAGLCEAAFMTTEYTYDAQILKKHFLEKLGNMPNVEIRYQTMIERIEQKNDVYVIAAQDQETSESEFILNATYASTNQITSMLGFEPFRIKYELCEIILCHVEDRFKNIGITVMDGPFFSIMPFGCTGLHSLTSVTFTPHISSFSTLPQFNCQEKSEGYCTPQHLGNCDECRFKPASSWTYMSSLAKKYLREEYGFTYYKSLFSMKPILKASEVDDSRPTVVRTFSRKPTFVSVLSGKINTVYDLEDILDGAE</sequence>
<dbReference type="AlphaFoldDB" id="A0A845RGR5"/>
<reference evidence="2 3" key="1">
    <citation type="submission" date="2018-08" db="EMBL/GenBank/DDBJ databases">
        <title>Murine metabolic-syndrome-specific gut microbial biobank.</title>
        <authorList>
            <person name="Liu C."/>
        </authorList>
    </citation>
    <scope>NUCLEOTIDE SEQUENCE [LARGE SCALE GENOMIC DNA]</scope>
    <source>
        <strain evidence="2 3">X69</strain>
    </source>
</reference>
<dbReference type="OrthoDB" id="9806179at2"/>